<gene>
    <name evidence="2" type="ORF">EIP91_011085</name>
</gene>
<sequence>MLQIIPTASNGVDAVNFRQMRESSSLNLETQHTTPASSHPSSPNPSSQHIKAVAGQGTPGTPGFVDDGIEPPLAHDADLFGAFTSMTIHATAH</sequence>
<accession>A0A4R0S3K1</accession>
<comment type="caution">
    <text evidence="2">The sequence shown here is derived from an EMBL/GenBank/DDBJ whole genome shotgun (WGS) entry which is preliminary data.</text>
</comment>
<dbReference type="OrthoDB" id="432483at2759"/>
<keyword evidence="3" id="KW-1185">Reference proteome</keyword>
<feature type="compositionally biased region" description="Low complexity" evidence="1">
    <location>
        <begin position="35"/>
        <end position="47"/>
    </location>
</feature>
<organism evidence="2 3">
    <name type="scientific">Steccherinum ochraceum</name>
    <dbReference type="NCBI Taxonomy" id="92696"/>
    <lineage>
        <taxon>Eukaryota</taxon>
        <taxon>Fungi</taxon>
        <taxon>Dikarya</taxon>
        <taxon>Basidiomycota</taxon>
        <taxon>Agaricomycotina</taxon>
        <taxon>Agaricomycetes</taxon>
        <taxon>Polyporales</taxon>
        <taxon>Steccherinaceae</taxon>
        <taxon>Steccherinum</taxon>
    </lineage>
</organism>
<feature type="region of interest" description="Disordered" evidence="1">
    <location>
        <begin position="22"/>
        <end position="71"/>
    </location>
</feature>
<proteinExistence type="predicted"/>
<dbReference type="EMBL" id="RWJN01000007">
    <property type="protein sequence ID" value="TCD71314.1"/>
    <property type="molecule type" value="Genomic_DNA"/>
</dbReference>
<evidence type="ECO:0000313" key="2">
    <source>
        <dbReference type="EMBL" id="TCD71314.1"/>
    </source>
</evidence>
<dbReference type="STRING" id="92696.A0A4R0S3K1"/>
<feature type="compositionally biased region" description="Polar residues" evidence="1">
    <location>
        <begin position="22"/>
        <end position="34"/>
    </location>
</feature>
<reference evidence="2 3" key="1">
    <citation type="submission" date="2018-11" db="EMBL/GenBank/DDBJ databases">
        <title>Genome assembly of Steccherinum ochraceum LE-BIN_3174, the white-rot fungus of the Steccherinaceae family (The Residual Polyporoid clade, Polyporales, Basidiomycota).</title>
        <authorList>
            <person name="Fedorova T.V."/>
            <person name="Glazunova O.A."/>
            <person name="Landesman E.O."/>
            <person name="Moiseenko K.V."/>
            <person name="Psurtseva N.V."/>
            <person name="Savinova O.S."/>
            <person name="Shakhova N.V."/>
            <person name="Tyazhelova T.V."/>
            <person name="Vasina D.V."/>
        </authorList>
    </citation>
    <scope>NUCLEOTIDE SEQUENCE [LARGE SCALE GENOMIC DNA]</scope>
    <source>
        <strain evidence="2 3">LE-BIN_3174</strain>
    </source>
</reference>
<protein>
    <submittedName>
        <fullName evidence="2">Uncharacterized protein</fullName>
    </submittedName>
</protein>
<evidence type="ECO:0000313" key="3">
    <source>
        <dbReference type="Proteomes" id="UP000292702"/>
    </source>
</evidence>
<name>A0A4R0S3K1_9APHY</name>
<dbReference type="Proteomes" id="UP000292702">
    <property type="component" value="Unassembled WGS sequence"/>
</dbReference>
<dbReference type="AlphaFoldDB" id="A0A4R0S3K1"/>
<evidence type="ECO:0000256" key="1">
    <source>
        <dbReference type="SAM" id="MobiDB-lite"/>
    </source>
</evidence>